<dbReference type="Gene3D" id="1.10.10.10">
    <property type="entry name" value="Winged helix-like DNA-binding domain superfamily/Winged helix DNA-binding domain"/>
    <property type="match status" value="1"/>
</dbReference>
<keyword evidence="4" id="KW-0804">Transcription</keyword>
<evidence type="ECO:0000259" key="5">
    <source>
        <dbReference type="PROSITE" id="PS50931"/>
    </source>
</evidence>
<dbReference type="PRINTS" id="PR00039">
    <property type="entry name" value="HTHLYSR"/>
</dbReference>
<keyword evidence="3" id="KW-0238">DNA-binding</keyword>
<dbReference type="PANTHER" id="PTHR30537:SF72">
    <property type="entry name" value="LYSR FAMILY TRANSCRIPTIONAL REGULATOR"/>
    <property type="match status" value="1"/>
</dbReference>
<keyword evidence="2" id="KW-0805">Transcription regulation</keyword>
<evidence type="ECO:0000256" key="2">
    <source>
        <dbReference type="ARBA" id="ARBA00023015"/>
    </source>
</evidence>
<comment type="similarity">
    <text evidence="1">Belongs to the LysR transcriptional regulatory family.</text>
</comment>
<accession>A0ABQ6HF28</accession>
<dbReference type="InterPro" id="IPR036390">
    <property type="entry name" value="WH_DNA-bd_sf"/>
</dbReference>
<evidence type="ECO:0000256" key="3">
    <source>
        <dbReference type="ARBA" id="ARBA00023125"/>
    </source>
</evidence>
<dbReference type="Proteomes" id="UP001157134">
    <property type="component" value="Unassembled WGS sequence"/>
</dbReference>
<feature type="domain" description="HTH lysR-type" evidence="5">
    <location>
        <begin position="1"/>
        <end position="58"/>
    </location>
</feature>
<evidence type="ECO:0000313" key="7">
    <source>
        <dbReference type="Proteomes" id="UP001157134"/>
    </source>
</evidence>
<dbReference type="InterPro" id="IPR036388">
    <property type="entry name" value="WH-like_DNA-bd_sf"/>
</dbReference>
<dbReference type="Pfam" id="PF00126">
    <property type="entry name" value="HTH_1"/>
    <property type="match status" value="1"/>
</dbReference>
<gene>
    <name evidence="6" type="ORF">tloyanaT_17380</name>
</gene>
<reference evidence="6 7" key="1">
    <citation type="submission" date="2023-03" db="EMBL/GenBank/DDBJ databases">
        <title>Thalassotalea loyana LMG 22536T draft genome sequence.</title>
        <authorList>
            <person name="Sawabe T."/>
        </authorList>
    </citation>
    <scope>NUCLEOTIDE SEQUENCE [LARGE SCALE GENOMIC DNA]</scope>
    <source>
        <strain evidence="6 7">LMG 22536</strain>
    </source>
</reference>
<keyword evidence="7" id="KW-1185">Reference proteome</keyword>
<protein>
    <submittedName>
        <fullName evidence="6">LysR family transcriptional regulator</fullName>
    </submittedName>
</protein>
<dbReference type="InterPro" id="IPR005119">
    <property type="entry name" value="LysR_subst-bd"/>
</dbReference>
<organism evidence="6 7">
    <name type="scientific">Thalassotalea loyana</name>
    <dbReference type="NCBI Taxonomy" id="280483"/>
    <lineage>
        <taxon>Bacteria</taxon>
        <taxon>Pseudomonadati</taxon>
        <taxon>Pseudomonadota</taxon>
        <taxon>Gammaproteobacteria</taxon>
        <taxon>Alteromonadales</taxon>
        <taxon>Colwelliaceae</taxon>
        <taxon>Thalassotalea</taxon>
    </lineage>
</organism>
<evidence type="ECO:0000256" key="4">
    <source>
        <dbReference type="ARBA" id="ARBA00023163"/>
    </source>
</evidence>
<dbReference type="Gene3D" id="3.40.190.290">
    <property type="match status" value="1"/>
</dbReference>
<dbReference type="EMBL" id="BSSV01000003">
    <property type="protein sequence ID" value="GLX85486.1"/>
    <property type="molecule type" value="Genomic_DNA"/>
</dbReference>
<dbReference type="SUPFAM" id="SSF46785">
    <property type="entry name" value="Winged helix' DNA-binding domain"/>
    <property type="match status" value="1"/>
</dbReference>
<sequence length="300" mass="33843">MLPTQLSLFIVVANNSSFSSAARELGVSPVAVSKGIAQLEKQLNIRLFHRTTHQFALTDEGRMLFERAEPLVSQLEGIVDDVGNLNRNPAGEIRVNLPESFGREIVLPVLGDFLATYPEIELDLVFDDRVLDPIEEGFDVSIGNKINEVSRIIARPIYQLQVGLYASKSYLANSPAINQVEDLHQHKAIIYKQLSTNKKLSWRLYNNDRQIVQIMPKPALTVSNIDAVRVAAAEGFGVAAIGSWRCHQYVEQGLLEPILKEYWPDGAPIWLYYTSKKNLPYRVRLLIDYLVEHPVFKLCT</sequence>
<evidence type="ECO:0000313" key="6">
    <source>
        <dbReference type="EMBL" id="GLX85486.1"/>
    </source>
</evidence>
<dbReference type="Pfam" id="PF03466">
    <property type="entry name" value="LysR_substrate"/>
    <property type="match status" value="1"/>
</dbReference>
<proteinExistence type="inferred from homology"/>
<dbReference type="PANTHER" id="PTHR30537">
    <property type="entry name" value="HTH-TYPE TRANSCRIPTIONAL REGULATOR"/>
    <property type="match status" value="1"/>
</dbReference>
<dbReference type="SUPFAM" id="SSF53850">
    <property type="entry name" value="Periplasmic binding protein-like II"/>
    <property type="match status" value="1"/>
</dbReference>
<comment type="caution">
    <text evidence="6">The sequence shown here is derived from an EMBL/GenBank/DDBJ whole genome shotgun (WGS) entry which is preliminary data.</text>
</comment>
<dbReference type="CDD" id="cd08422">
    <property type="entry name" value="PBP2_CrgA_like"/>
    <property type="match status" value="1"/>
</dbReference>
<dbReference type="InterPro" id="IPR058163">
    <property type="entry name" value="LysR-type_TF_proteobact-type"/>
</dbReference>
<dbReference type="InterPro" id="IPR000847">
    <property type="entry name" value="LysR_HTH_N"/>
</dbReference>
<dbReference type="RefSeq" id="WP_284297641.1">
    <property type="nucleotide sequence ID" value="NZ_BSSV01000003.1"/>
</dbReference>
<dbReference type="PROSITE" id="PS50931">
    <property type="entry name" value="HTH_LYSR"/>
    <property type="match status" value="1"/>
</dbReference>
<evidence type="ECO:0000256" key="1">
    <source>
        <dbReference type="ARBA" id="ARBA00009437"/>
    </source>
</evidence>
<name>A0ABQ6HF28_9GAMM</name>